<proteinExistence type="inferred from homology"/>
<dbReference type="GO" id="GO:0010038">
    <property type="term" value="P:response to metal ion"/>
    <property type="evidence" value="ECO:0007669"/>
    <property type="project" value="InterPro"/>
</dbReference>
<reference evidence="2" key="1">
    <citation type="submission" date="2016-10" db="EMBL/GenBank/DDBJ databases">
        <title>Sequence of Gallionella enrichment culture.</title>
        <authorList>
            <person name="Poehlein A."/>
            <person name="Muehling M."/>
            <person name="Daniel R."/>
        </authorList>
    </citation>
    <scope>NUCLEOTIDE SEQUENCE</scope>
</reference>
<protein>
    <submittedName>
        <fullName evidence="2">Divalent-cation tolerance protein CutA</fullName>
    </submittedName>
</protein>
<dbReference type="InterPro" id="IPR011322">
    <property type="entry name" value="N-reg_PII-like_a/b"/>
</dbReference>
<dbReference type="Gene3D" id="3.30.70.120">
    <property type="match status" value="1"/>
</dbReference>
<name>A0A1J5RJH8_9ZZZZ</name>
<organism evidence="2">
    <name type="scientific">mine drainage metagenome</name>
    <dbReference type="NCBI Taxonomy" id="410659"/>
    <lineage>
        <taxon>unclassified sequences</taxon>
        <taxon>metagenomes</taxon>
        <taxon>ecological metagenomes</taxon>
    </lineage>
</organism>
<dbReference type="AlphaFoldDB" id="A0A1J5RJH8"/>
<comment type="caution">
    <text evidence="2">The sequence shown here is derived from an EMBL/GenBank/DDBJ whole genome shotgun (WGS) entry which is preliminary data.</text>
</comment>
<comment type="similarity">
    <text evidence="1">Belongs to the CutA family.</text>
</comment>
<dbReference type="SUPFAM" id="SSF54913">
    <property type="entry name" value="GlnB-like"/>
    <property type="match status" value="1"/>
</dbReference>
<evidence type="ECO:0000256" key="1">
    <source>
        <dbReference type="ARBA" id="ARBA00010169"/>
    </source>
</evidence>
<dbReference type="InterPro" id="IPR015867">
    <property type="entry name" value="N-reg_PII/ATP_PRibTrfase_C"/>
</dbReference>
<accession>A0A1J5RJH8</accession>
<gene>
    <name evidence="2" type="primary">cutA_5</name>
    <name evidence="2" type="ORF">GALL_220540</name>
</gene>
<dbReference type="Pfam" id="PF03091">
    <property type="entry name" value="CutA1"/>
    <property type="match status" value="1"/>
</dbReference>
<dbReference type="EMBL" id="MLJW01000157">
    <property type="protein sequence ID" value="OIQ95921.1"/>
    <property type="molecule type" value="Genomic_DNA"/>
</dbReference>
<dbReference type="PANTHER" id="PTHR23419:SF8">
    <property type="entry name" value="FI09726P"/>
    <property type="match status" value="1"/>
</dbReference>
<dbReference type="PANTHER" id="PTHR23419">
    <property type="entry name" value="DIVALENT CATION TOLERANCE CUTA-RELATED"/>
    <property type="match status" value="1"/>
</dbReference>
<dbReference type="GO" id="GO:0005507">
    <property type="term" value="F:copper ion binding"/>
    <property type="evidence" value="ECO:0007669"/>
    <property type="project" value="TreeGrafter"/>
</dbReference>
<sequence length="110" mass="11755">MSSLLVFTSLPDAASAQTLAETLVEQRLAACVSILAPARSVYRWSGRIEAAVEIPLLIKTQAARYAALEAAILSLHPYELPEIVAVPVELGLPAYLAWVDAETEPIPAPC</sequence>
<dbReference type="InterPro" id="IPR004323">
    <property type="entry name" value="Ion_tolerance_CutA"/>
</dbReference>
<evidence type="ECO:0000313" key="2">
    <source>
        <dbReference type="EMBL" id="OIQ95921.1"/>
    </source>
</evidence>